<feature type="non-terminal residue" evidence="1">
    <location>
        <position position="1"/>
    </location>
</feature>
<dbReference type="AlphaFoldDB" id="E4XPZ9"/>
<dbReference type="Proteomes" id="UP000001307">
    <property type="component" value="Unassembled WGS sequence"/>
</dbReference>
<keyword evidence="2" id="KW-1185">Reference proteome</keyword>
<organism evidence="1">
    <name type="scientific">Oikopleura dioica</name>
    <name type="common">Tunicate</name>
    <dbReference type="NCBI Taxonomy" id="34765"/>
    <lineage>
        <taxon>Eukaryota</taxon>
        <taxon>Metazoa</taxon>
        <taxon>Chordata</taxon>
        <taxon>Tunicata</taxon>
        <taxon>Appendicularia</taxon>
        <taxon>Copelata</taxon>
        <taxon>Oikopleuridae</taxon>
        <taxon>Oikopleura</taxon>
    </lineage>
</organism>
<dbReference type="EMBL" id="FN653098">
    <property type="protein sequence ID" value="CBY11885.1"/>
    <property type="molecule type" value="Genomic_DNA"/>
</dbReference>
<gene>
    <name evidence="1" type="ORF">GSOID_T00017284001</name>
</gene>
<dbReference type="InParanoid" id="E4XPZ9"/>
<accession>E4XPZ9</accession>
<protein>
    <submittedName>
        <fullName evidence="1">Uncharacterized protein</fullName>
    </submittedName>
</protein>
<proteinExistence type="predicted"/>
<name>E4XPZ9_OIKDI</name>
<evidence type="ECO:0000313" key="2">
    <source>
        <dbReference type="Proteomes" id="UP000001307"/>
    </source>
</evidence>
<sequence length="70" mass="8270">VCLEVYSEFELTIQAQLYRNSPKTVQFNPFSLDEFQNEHAAERGNGFCFVNRFSKSSELPFSKKRVQFER</sequence>
<evidence type="ECO:0000313" key="1">
    <source>
        <dbReference type="EMBL" id="CBY11885.1"/>
    </source>
</evidence>
<reference evidence="1" key="1">
    <citation type="journal article" date="2010" name="Science">
        <title>Plasticity of animal genome architecture unmasked by rapid evolution of a pelagic tunicate.</title>
        <authorList>
            <person name="Denoeud F."/>
            <person name="Henriet S."/>
            <person name="Mungpakdee S."/>
            <person name="Aury J.M."/>
            <person name="Da Silva C."/>
            <person name="Brinkmann H."/>
            <person name="Mikhaleva J."/>
            <person name="Olsen L.C."/>
            <person name="Jubin C."/>
            <person name="Canestro C."/>
            <person name="Bouquet J.M."/>
            <person name="Danks G."/>
            <person name="Poulain J."/>
            <person name="Campsteijn C."/>
            <person name="Adamski M."/>
            <person name="Cross I."/>
            <person name="Yadetie F."/>
            <person name="Muffato M."/>
            <person name="Louis A."/>
            <person name="Butcher S."/>
            <person name="Tsagkogeorga G."/>
            <person name="Konrad A."/>
            <person name="Singh S."/>
            <person name="Jensen M.F."/>
            <person name="Cong E.H."/>
            <person name="Eikeseth-Otteraa H."/>
            <person name="Noel B."/>
            <person name="Anthouard V."/>
            <person name="Porcel B.M."/>
            <person name="Kachouri-Lafond R."/>
            <person name="Nishino A."/>
            <person name="Ugolini M."/>
            <person name="Chourrout P."/>
            <person name="Nishida H."/>
            <person name="Aasland R."/>
            <person name="Huzurbazar S."/>
            <person name="Westhof E."/>
            <person name="Delsuc F."/>
            <person name="Lehrach H."/>
            <person name="Reinhardt R."/>
            <person name="Weissenbach J."/>
            <person name="Roy S.W."/>
            <person name="Artiguenave F."/>
            <person name="Postlethwait J.H."/>
            <person name="Manak J.R."/>
            <person name="Thompson E.M."/>
            <person name="Jaillon O."/>
            <person name="Du Pasquier L."/>
            <person name="Boudinot P."/>
            <person name="Liberles D.A."/>
            <person name="Volff J.N."/>
            <person name="Philippe H."/>
            <person name="Lenhard B."/>
            <person name="Roest Crollius H."/>
            <person name="Wincker P."/>
            <person name="Chourrout D."/>
        </authorList>
    </citation>
    <scope>NUCLEOTIDE SEQUENCE [LARGE SCALE GENOMIC DNA]</scope>
</reference>